<feature type="non-terminal residue" evidence="2">
    <location>
        <position position="120"/>
    </location>
</feature>
<evidence type="ECO:0000313" key="2">
    <source>
        <dbReference type="EMBL" id="ROT83599.1"/>
    </source>
</evidence>
<evidence type="ECO:0000313" key="3">
    <source>
        <dbReference type="Proteomes" id="UP000283509"/>
    </source>
</evidence>
<dbReference type="EMBL" id="QCYY01000663">
    <property type="protein sequence ID" value="ROT83599.1"/>
    <property type="molecule type" value="Genomic_DNA"/>
</dbReference>
<name>A0A3R7MQY9_PENVA</name>
<dbReference type="Proteomes" id="UP000283509">
    <property type="component" value="Unassembled WGS sequence"/>
</dbReference>
<sequence>IMESYRGIVLLLVTLSLVASAAAFNPDRTIYKWSPLWFNNYYRRANLFKRFRDEPIQKWSPMYFDKINEYLDQKRTGASCGRENSMCVFLSETNKQPVIVRCCGALQCLFTGSSYTCTDP</sequence>
<keyword evidence="3" id="KW-1185">Reference proteome</keyword>
<protein>
    <submittedName>
        <fullName evidence="2">Uncharacterized protein</fullName>
    </submittedName>
</protein>
<dbReference type="OrthoDB" id="6340064at2759"/>
<proteinExistence type="predicted"/>
<feature type="non-terminal residue" evidence="2">
    <location>
        <position position="1"/>
    </location>
</feature>
<keyword evidence="1" id="KW-0732">Signal</keyword>
<gene>
    <name evidence="2" type="ORF">C7M84_023219</name>
</gene>
<feature type="chain" id="PRO_5018751210" evidence="1">
    <location>
        <begin position="24"/>
        <end position="120"/>
    </location>
</feature>
<dbReference type="AlphaFoldDB" id="A0A3R7MQY9"/>
<reference evidence="2 3" key="1">
    <citation type="submission" date="2018-04" db="EMBL/GenBank/DDBJ databases">
        <authorList>
            <person name="Zhang X."/>
            <person name="Yuan J."/>
            <person name="Li F."/>
            <person name="Xiang J."/>
        </authorList>
    </citation>
    <scope>NUCLEOTIDE SEQUENCE [LARGE SCALE GENOMIC DNA]</scope>
    <source>
        <tissue evidence="2">Muscle</tissue>
    </source>
</reference>
<reference evidence="2 3" key="2">
    <citation type="submission" date="2019-01" db="EMBL/GenBank/DDBJ databases">
        <title>The decoding of complex shrimp genome reveals the adaptation for benthos swimmer, frequently molting mechanism and breeding impact on genome.</title>
        <authorList>
            <person name="Sun Y."/>
            <person name="Gao Y."/>
            <person name="Yu Y."/>
        </authorList>
    </citation>
    <scope>NUCLEOTIDE SEQUENCE [LARGE SCALE GENOMIC DNA]</scope>
    <source>
        <tissue evidence="2">Muscle</tissue>
    </source>
</reference>
<feature type="signal peptide" evidence="1">
    <location>
        <begin position="1"/>
        <end position="23"/>
    </location>
</feature>
<accession>A0A3R7MQY9</accession>
<comment type="caution">
    <text evidence="2">The sequence shown here is derived from an EMBL/GenBank/DDBJ whole genome shotgun (WGS) entry which is preliminary data.</text>
</comment>
<evidence type="ECO:0000256" key="1">
    <source>
        <dbReference type="SAM" id="SignalP"/>
    </source>
</evidence>
<organism evidence="2 3">
    <name type="scientific">Penaeus vannamei</name>
    <name type="common">Whiteleg shrimp</name>
    <name type="synonym">Litopenaeus vannamei</name>
    <dbReference type="NCBI Taxonomy" id="6689"/>
    <lineage>
        <taxon>Eukaryota</taxon>
        <taxon>Metazoa</taxon>
        <taxon>Ecdysozoa</taxon>
        <taxon>Arthropoda</taxon>
        <taxon>Crustacea</taxon>
        <taxon>Multicrustacea</taxon>
        <taxon>Malacostraca</taxon>
        <taxon>Eumalacostraca</taxon>
        <taxon>Eucarida</taxon>
        <taxon>Decapoda</taxon>
        <taxon>Dendrobranchiata</taxon>
        <taxon>Penaeoidea</taxon>
        <taxon>Penaeidae</taxon>
        <taxon>Penaeus</taxon>
    </lineage>
</organism>